<feature type="transmembrane region" description="Helical" evidence="1">
    <location>
        <begin position="108"/>
        <end position="127"/>
    </location>
</feature>
<dbReference type="InterPro" id="IPR046278">
    <property type="entry name" value="DUF6311"/>
</dbReference>
<keyword evidence="1" id="KW-0812">Transmembrane</keyword>
<evidence type="ECO:0000256" key="1">
    <source>
        <dbReference type="SAM" id="Phobius"/>
    </source>
</evidence>
<dbReference type="InterPro" id="IPR058671">
    <property type="entry name" value="DUF6311_C"/>
</dbReference>
<accession>A0ABS6M8S5</accession>
<dbReference type="Proteomes" id="UP000755551">
    <property type="component" value="Unassembled WGS sequence"/>
</dbReference>
<proteinExistence type="predicted"/>
<feature type="domain" description="DUF6311" evidence="2">
    <location>
        <begin position="24"/>
        <end position="441"/>
    </location>
</feature>
<feature type="transmembrane region" description="Helical" evidence="1">
    <location>
        <begin position="194"/>
        <end position="220"/>
    </location>
</feature>
<gene>
    <name evidence="4" type="ORF">KTN04_02930</name>
</gene>
<keyword evidence="1" id="KW-1133">Transmembrane helix</keyword>
<dbReference type="Pfam" id="PF25853">
    <property type="entry name" value="DUF6311_C"/>
    <property type="match status" value="1"/>
</dbReference>
<evidence type="ECO:0000259" key="3">
    <source>
        <dbReference type="Pfam" id="PF25853"/>
    </source>
</evidence>
<comment type="caution">
    <text evidence="4">The sequence shown here is derived from an EMBL/GenBank/DDBJ whole genome shotgun (WGS) entry which is preliminary data.</text>
</comment>
<feature type="transmembrane region" description="Helical" evidence="1">
    <location>
        <begin position="240"/>
        <end position="261"/>
    </location>
</feature>
<keyword evidence="1" id="KW-0472">Membrane</keyword>
<dbReference type="RefSeq" id="WP_217333720.1">
    <property type="nucleotide sequence ID" value="NZ_JAHQZT010000003.1"/>
</dbReference>
<feature type="transmembrane region" description="Helical" evidence="1">
    <location>
        <begin position="317"/>
        <end position="337"/>
    </location>
</feature>
<evidence type="ECO:0000259" key="2">
    <source>
        <dbReference type="Pfam" id="PF19830"/>
    </source>
</evidence>
<feature type="transmembrane region" description="Helical" evidence="1">
    <location>
        <begin position="139"/>
        <end position="159"/>
    </location>
</feature>
<evidence type="ECO:0000313" key="5">
    <source>
        <dbReference type="Proteomes" id="UP000755551"/>
    </source>
</evidence>
<name>A0ABS6M8S5_9GAMM</name>
<sequence length="581" mass="65237">MFKHPPLYKIDIKPVFFSFGVGLVALLFAVWLYTPFLNPLDVGWLLNEGDVFQHYIGWQFFRHEPWQWPLGAINRLATDMHASIVYTDSIPLVALLLKPFSTVLPDPFQYQGIWMLVTFFLNGFFAARLLLKAGCAASLAMPVALLMSTSTLVTARGLGMHGHEALTAHWVIFLALEYALLLDAFDRHHLRRWLILLSITVLIHFYLFFMVGVLWFAWWLVHALQEVRPQGKHLIRPSTLLLHLCVPPVIVLIIMQGAGYFMPGRGAATAGGFGHFSAELLTFFNPASTAWFFNHGFTSLSQWLPGWTPPIAGQYEGMAYMGVGVLLLWALALASVLRPGMRGLERRISAGFAAVALAVMVLFMYAMAGRISMPDGSLYLAFDLPFGPIRDYLRSSGRMVWPLAYALTLWAAVTLAQRLPHKTGLGALGTVLLVLQLFDLQPWHERIRSEVQQRAAAAQASLFTALHDPQLSTQLEQHSGMIAFPAGQLEQLKPYVWLAAHQHVSINVAYLAGQAPNRGRVVTRRYVEQAQQGTLAPEYIYLITEPSLVPSVCDRPGWLCRRHGQTTLAWTRKHRVDLNEY</sequence>
<dbReference type="Pfam" id="PF19830">
    <property type="entry name" value="DUF6311"/>
    <property type="match status" value="1"/>
</dbReference>
<feature type="transmembrane region" description="Helical" evidence="1">
    <location>
        <begin position="273"/>
        <end position="297"/>
    </location>
</feature>
<feature type="transmembrane region" description="Helical" evidence="1">
    <location>
        <begin position="349"/>
        <end position="368"/>
    </location>
</feature>
<protein>
    <recommendedName>
        <fullName evidence="6">4-amino-4-deoxy-L-arabinose transferase</fullName>
    </recommendedName>
</protein>
<keyword evidence="5" id="KW-1185">Reference proteome</keyword>
<evidence type="ECO:0000313" key="4">
    <source>
        <dbReference type="EMBL" id="MBV0932291.1"/>
    </source>
</evidence>
<feature type="domain" description="DUF6311" evidence="3">
    <location>
        <begin position="476"/>
        <end position="562"/>
    </location>
</feature>
<feature type="transmembrane region" description="Helical" evidence="1">
    <location>
        <begin position="165"/>
        <end position="182"/>
    </location>
</feature>
<organism evidence="4 5">
    <name type="scientific">Marinobacterium weihaiense</name>
    <dbReference type="NCBI Taxonomy" id="2851016"/>
    <lineage>
        <taxon>Bacteria</taxon>
        <taxon>Pseudomonadati</taxon>
        <taxon>Pseudomonadota</taxon>
        <taxon>Gammaproteobacteria</taxon>
        <taxon>Oceanospirillales</taxon>
        <taxon>Oceanospirillaceae</taxon>
        <taxon>Marinobacterium</taxon>
    </lineage>
</organism>
<evidence type="ECO:0008006" key="6">
    <source>
        <dbReference type="Google" id="ProtNLM"/>
    </source>
</evidence>
<dbReference type="EMBL" id="JAHQZT010000003">
    <property type="protein sequence ID" value="MBV0932291.1"/>
    <property type="molecule type" value="Genomic_DNA"/>
</dbReference>
<feature type="transmembrane region" description="Helical" evidence="1">
    <location>
        <begin position="12"/>
        <end position="34"/>
    </location>
</feature>
<reference evidence="4 5" key="1">
    <citation type="submission" date="2021-06" db="EMBL/GenBank/DDBJ databases">
        <title>Bacterium isolated from marine sediment.</title>
        <authorList>
            <person name="Zhu K.-L."/>
            <person name="Du Z.-J."/>
            <person name="Liang Q.-Y."/>
        </authorList>
    </citation>
    <scope>NUCLEOTIDE SEQUENCE [LARGE SCALE GENOMIC DNA]</scope>
    <source>
        <strain evidence="4 5">A346</strain>
    </source>
</reference>